<dbReference type="RefSeq" id="WP_345424926.1">
    <property type="nucleotide sequence ID" value="NZ_BAABGT010000093.1"/>
</dbReference>
<dbReference type="InterPro" id="IPR032466">
    <property type="entry name" value="Metal_Hydrolase"/>
</dbReference>
<evidence type="ECO:0000256" key="2">
    <source>
        <dbReference type="SAM" id="MobiDB-lite"/>
    </source>
</evidence>
<dbReference type="Proteomes" id="UP001501598">
    <property type="component" value="Unassembled WGS sequence"/>
</dbReference>
<keyword evidence="5" id="KW-1185">Reference proteome</keyword>
<feature type="domain" description="Amidohydrolase-related" evidence="3">
    <location>
        <begin position="28"/>
        <end position="370"/>
    </location>
</feature>
<evidence type="ECO:0000313" key="4">
    <source>
        <dbReference type="EMBL" id="GAA4555463.1"/>
    </source>
</evidence>
<dbReference type="Pfam" id="PF04909">
    <property type="entry name" value="Amidohydro_2"/>
    <property type="match status" value="1"/>
</dbReference>
<evidence type="ECO:0000313" key="5">
    <source>
        <dbReference type="Proteomes" id="UP001501598"/>
    </source>
</evidence>
<protein>
    <submittedName>
        <fullName evidence="4">Amidohydrolase family protein</fullName>
    </submittedName>
</protein>
<comment type="caution">
    <text evidence="4">The sequence shown here is derived from an EMBL/GenBank/DDBJ whole genome shotgun (WGS) entry which is preliminary data.</text>
</comment>
<evidence type="ECO:0000256" key="1">
    <source>
        <dbReference type="ARBA" id="ARBA00023239"/>
    </source>
</evidence>
<accession>A0ABP8S0X2</accession>
<reference evidence="5" key="1">
    <citation type="journal article" date="2019" name="Int. J. Syst. Evol. Microbiol.">
        <title>The Global Catalogue of Microorganisms (GCM) 10K type strain sequencing project: providing services to taxonomists for standard genome sequencing and annotation.</title>
        <authorList>
            <consortium name="The Broad Institute Genomics Platform"/>
            <consortium name="The Broad Institute Genome Sequencing Center for Infectious Disease"/>
            <person name="Wu L."/>
            <person name="Ma J."/>
        </authorList>
    </citation>
    <scope>NUCLEOTIDE SEQUENCE [LARGE SCALE GENOMIC DNA]</scope>
    <source>
        <strain evidence="5">JCM 17906</strain>
    </source>
</reference>
<sequence length="378" mass="41951">MITTTSTSAAAPPGGHALPEAHRAAVVDCDVHAILPTARALLPYLDDYWNAQLQAQMAPTYEPSYHPPSSPIAERPGHTQGPDGRAATSADALVADVFADGETDFAIVNCLYGVQQVHQPRREVAHAAALNDWLAREWLDRDDRLRGSIVVPQGTPELAAEEIDRCAADPRFAQVLLLGQSELLYGRRINWPIWEAAQRHGLPVAIHLGGVFRQAPTSVGWPTTHLEWYVGQQSTLEAQLCSIVSEGVLQRFPDTRIVVTELGFRWVPPFLWKFDKLWKSYRPDVPWLTERPSDLIRRHVRFTTAPSDGAEEPGALDRTIAHLGSNEMLVYSSDYPHRHFSAPREIERGTTDPAIRERIRSTNAFGLYGLSVPAGTSR</sequence>
<dbReference type="SUPFAM" id="SSF51556">
    <property type="entry name" value="Metallo-dependent hydrolases"/>
    <property type="match status" value="1"/>
</dbReference>
<feature type="region of interest" description="Disordered" evidence="2">
    <location>
        <begin position="60"/>
        <end position="86"/>
    </location>
</feature>
<dbReference type="PANTHER" id="PTHR21240">
    <property type="entry name" value="2-AMINO-3-CARBOXYLMUCONATE-6-SEMIALDEHYDE DECARBOXYLASE"/>
    <property type="match status" value="1"/>
</dbReference>
<proteinExistence type="predicted"/>
<dbReference type="PANTHER" id="PTHR21240:SF28">
    <property type="entry name" value="ISO-OROTATE DECARBOXYLASE (EUROFUNG)"/>
    <property type="match status" value="1"/>
</dbReference>
<dbReference type="InterPro" id="IPR032465">
    <property type="entry name" value="ACMSD"/>
</dbReference>
<evidence type="ECO:0000259" key="3">
    <source>
        <dbReference type="Pfam" id="PF04909"/>
    </source>
</evidence>
<organism evidence="4 5">
    <name type="scientific">Pseudonocardia xishanensis</name>
    <dbReference type="NCBI Taxonomy" id="630995"/>
    <lineage>
        <taxon>Bacteria</taxon>
        <taxon>Bacillati</taxon>
        <taxon>Actinomycetota</taxon>
        <taxon>Actinomycetes</taxon>
        <taxon>Pseudonocardiales</taxon>
        <taxon>Pseudonocardiaceae</taxon>
        <taxon>Pseudonocardia</taxon>
    </lineage>
</organism>
<dbReference type="EMBL" id="BAABGT010000093">
    <property type="protein sequence ID" value="GAA4555463.1"/>
    <property type="molecule type" value="Genomic_DNA"/>
</dbReference>
<name>A0ABP8S0X2_9PSEU</name>
<dbReference type="Gene3D" id="3.20.20.140">
    <property type="entry name" value="Metal-dependent hydrolases"/>
    <property type="match status" value="1"/>
</dbReference>
<dbReference type="InterPro" id="IPR006680">
    <property type="entry name" value="Amidohydro-rel"/>
</dbReference>
<gene>
    <name evidence="4" type="ORF">GCM10023175_55720</name>
</gene>
<keyword evidence="1" id="KW-0456">Lyase</keyword>